<dbReference type="CDD" id="cd12108">
    <property type="entry name" value="Hr-like"/>
    <property type="match status" value="1"/>
</dbReference>
<evidence type="ECO:0000313" key="3">
    <source>
        <dbReference type="Proteomes" id="UP001141259"/>
    </source>
</evidence>
<dbReference type="InterPro" id="IPR053206">
    <property type="entry name" value="Dimeric_xanthone_biosynth"/>
</dbReference>
<dbReference type="Pfam" id="PF01814">
    <property type="entry name" value="Hemerythrin"/>
    <property type="match status" value="1"/>
</dbReference>
<dbReference type="PANTHER" id="PTHR38048">
    <property type="entry name" value="EXPRESSED PROTEIN"/>
    <property type="match status" value="1"/>
</dbReference>
<dbReference type="Gene3D" id="1.20.120.520">
    <property type="entry name" value="nmb1532 protein domain like"/>
    <property type="match status" value="1"/>
</dbReference>
<comment type="caution">
    <text evidence="2">The sequence shown here is derived from an EMBL/GenBank/DDBJ whole genome shotgun (WGS) entry which is preliminary data.</text>
</comment>
<sequence length="164" mass="18674">MNPRLTAFGHQLIEVHVWLRGRLEDLRDDVDAYFAGDGPLPRDLRAHCLSFCSALTRHHTGEDRVAFPEIAEEFPELRPVITQLKTDHNRIDWILGALDKLLAGLPDEPDQAARTRVIAELEGLSAIMETHFTYEEKKLLTVLNGLDVPGWRAERPDFLLVDED</sequence>
<dbReference type="Proteomes" id="UP001141259">
    <property type="component" value="Unassembled WGS sequence"/>
</dbReference>
<dbReference type="InterPro" id="IPR012312">
    <property type="entry name" value="Hemerythrin-like"/>
</dbReference>
<dbReference type="PANTHER" id="PTHR38048:SF2">
    <property type="entry name" value="HEMERYTHRIN-LIKE DOMAIN-CONTAINING PROTEIN"/>
    <property type="match status" value="1"/>
</dbReference>
<reference evidence="2" key="1">
    <citation type="submission" date="2022-08" db="EMBL/GenBank/DDBJ databases">
        <authorList>
            <person name="Tistechok S."/>
            <person name="Samborskyy M."/>
            <person name="Roman I."/>
        </authorList>
    </citation>
    <scope>NUCLEOTIDE SEQUENCE</scope>
    <source>
        <strain evidence="2">DSM 103496</strain>
    </source>
</reference>
<organism evidence="2 3">
    <name type="scientific">Umezawaea endophytica</name>
    <dbReference type="NCBI Taxonomy" id="1654476"/>
    <lineage>
        <taxon>Bacteria</taxon>
        <taxon>Bacillati</taxon>
        <taxon>Actinomycetota</taxon>
        <taxon>Actinomycetes</taxon>
        <taxon>Pseudonocardiales</taxon>
        <taxon>Pseudonocardiaceae</taxon>
        <taxon>Umezawaea</taxon>
    </lineage>
</organism>
<proteinExistence type="predicted"/>
<evidence type="ECO:0000259" key="1">
    <source>
        <dbReference type="Pfam" id="PF01814"/>
    </source>
</evidence>
<dbReference type="RefSeq" id="WP_259626143.1">
    <property type="nucleotide sequence ID" value="NZ_JANYMP010000014.1"/>
</dbReference>
<evidence type="ECO:0000313" key="2">
    <source>
        <dbReference type="EMBL" id="MCS7480656.1"/>
    </source>
</evidence>
<dbReference type="AlphaFoldDB" id="A0A9X2VQ55"/>
<protein>
    <submittedName>
        <fullName evidence="2">Hemerythrin domain-containing protein</fullName>
    </submittedName>
</protein>
<keyword evidence="3" id="KW-1185">Reference proteome</keyword>
<feature type="domain" description="Hemerythrin-like" evidence="1">
    <location>
        <begin position="10"/>
        <end position="142"/>
    </location>
</feature>
<name>A0A9X2VQ55_9PSEU</name>
<dbReference type="EMBL" id="JANYMP010000014">
    <property type="protein sequence ID" value="MCS7480656.1"/>
    <property type="molecule type" value="Genomic_DNA"/>
</dbReference>
<gene>
    <name evidence="2" type="ORF">NZH93_27695</name>
</gene>
<accession>A0A9X2VQ55</accession>